<dbReference type="InterPro" id="IPR036390">
    <property type="entry name" value="WH_DNA-bd_sf"/>
</dbReference>
<evidence type="ECO:0000256" key="3">
    <source>
        <dbReference type="ARBA" id="ARBA00022691"/>
    </source>
</evidence>
<evidence type="ECO:0000259" key="5">
    <source>
        <dbReference type="Pfam" id="PF08100"/>
    </source>
</evidence>
<evidence type="ECO:0000256" key="1">
    <source>
        <dbReference type="ARBA" id="ARBA00022603"/>
    </source>
</evidence>
<dbReference type="InterPro" id="IPR029063">
    <property type="entry name" value="SAM-dependent_MTases_sf"/>
</dbReference>
<keyword evidence="2 6" id="KW-0808">Transferase</keyword>
<keyword evidence="7" id="KW-1185">Reference proteome</keyword>
<dbReference type="EMBL" id="KE344351">
    <property type="protein sequence ID" value="EXB57805.1"/>
    <property type="molecule type" value="Genomic_DNA"/>
</dbReference>
<dbReference type="GO" id="GO:0046983">
    <property type="term" value="F:protein dimerization activity"/>
    <property type="evidence" value="ECO:0007669"/>
    <property type="project" value="InterPro"/>
</dbReference>
<dbReference type="PROSITE" id="PS51683">
    <property type="entry name" value="SAM_OMT_II"/>
    <property type="match status" value="2"/>
</dbReference>
<dbReference type="AlphaFoldDB" id="W9RL07"/>
<dbReference type="InterPro" id="IPR016461">
    <property type="entry name" value="COMT-like"/>
</dbReference>
<accession>W9RL07</accession>
<dbReference type="Gene3D" id="3.40.50.150">
    <property type="entry name" value="Vaccinia Virus protein VP39"/>
    <property type="match status" value="2"/>
</dbReference>
<dbReference type="InterPro" id="IPR012967">
    <property type="entry name" value="COMT_dimerisation"/>
</dbReference>
<keyword evidence="1 6" id="KW-0489">Methyltransferase</keyword>
<dbReference type="Proteomes" id="UP000030645">
    <property type="component" value="Unassembled WGS sequence"/>
</dbReference>
<dbReference type="GO" id="GO:0008757">
    <property type="term" value="F:S-adenosylmethionine-dependent methyltransferase activity"/>
    <property type="evidence" value="ECO:0007669"/>
    <property type="project" value="UniProtKB-ARBA"/>
</dbReference>
<dbReference type="SUPFAM" id="SSF46785">
    <property type="entry name" value="Winged helix' DNA-binding domain"/>
    <property type="match status" value="1"/>
</dbReference>
<dbReference type="SUPFAM" id="SSF53335">
    <property type="entry name" value="S-adenosyl-L-methionine-dependent methyltransferases"/>
    <property type="match status" value="2"/>
</dbReference>
<evidence type="ECO:0000313" key="6">
    <source>
        <dbReference type="EMBL" id="EXB57805.1"/>
    </source>
</evidence>
<dbReference type="InterPro" id="IPR001077">
    <property type="entry name" value="COMT_C"/>
</dbReference>
<dbReference type="Pfam" id="PF08100">
    <property type="entry name" value="Dimerisation"/>
    <property type="match status" value="1"/>
</dbReference>
<dbReference type="Pfam" id="PF00891">
    <property type="entry name" value="Methyltransf_2"/>
    <property type="match status" value="1"/>
</dbReference>
<feature type="domain" description="O-methyltransferase dimerisation" evidence="5">
    <location>
        <begin position="32"/>
        <end position="110"/>
    </location>
</feature>
<dbReference type="FunFam" id="1.10.10.10:FF:000213">
    <property type="entry name" value="Coniferyl alcohol 9-O-methyltransferase"/>
    <property type="match status" value="1"/>
</dbReference>
<evidence type="ECO:0000259" key="4">
    <source>
        <dbReference type="Pfam" id="PF00891"/>
    </source>
</evidence>
<protein>
    <submittedName>
        <fullName evidence="6">Tabersonine 16-O-methyltransferase</fullName>
    </submittedName>
</protein>
<proteinExistence type="predicted"/>
<evidence type="ECO:0000313" key="7">
    <source>
        <dbReference type="Proteomes" id="UP000030645"/>
    </source>
</evidence>
<feature type="domain" description="O-methyltransferase C-terminal" evidence="4">
    <location>
        <begin position="181"/>
        <end position="264"/>
    </location>
</feature>
<dbReference type="GO" id="GO:0008171">
    <property type="term" value="F:O-methyltransferase activity"/>
    <property type="evidence" value="ECO:0007669"/>
    <property type="project" value="InterPro"/>
</dbReference>
<dbReference type="STRING" id="981085.W9RL07"/>
<organism evidence="6 7">
    <name type="scientific">Morus notabilis</name>
    <dbReference type="NCBI Taxonomy" id="981085"/>
    <lineage>
        <taxon>Eukaryota</taxon>
        <taxon>Viridiplantae</taxon>
        <taxon>Streptophyta</taxon>
        <taxon>Embryophyta</taxon>
        <taxon>Tracheophyta</taxon>
        <taxon>Spermatophyta</taxon>
        <taxon>Magnoliopsida</taxon>
        <taxon>eudicotyledons</taxon>
        <taxon>Gunneridae</taxon>
        <taxon>Pentapetalae</taxon>
        <taxon>rosids</taxon>
        <taxon>fabids</taxon>
        <taxon>Rosales</taxon>
        <taxon>Moraceae</taxon>
        <taxon>Moreae</taxon>
        <taxon>Morus</taxon>
    </lineage>
</organism>
<dbReference type="GO" id="GO:0032259">
    <property type="term" value="P:methylation"/>
    <property type="evidence" value="ECO:0007669"/>
    <property type="project" value="UniProtKB-KW"/>
</dbReference>
<evidence type="ECO:0000256" key="2">
    <source>
        <dbReference type="ARBA" id="ARBA00022679"/>
    </source>
</evidence>
<name>W9RL07_9ROSA</name>
<dbReference type="Gene3D" id="1.10.10.10">
    <property type="entry name" value="Winged helix-like DNA-binding domain superfamily/Winged helix DNA-binding domain"/>
    <property type="match status" value="1"/>
</dbReference>
<reference evidence="7" key="1">
    <citation type="submission" date="2013-01" db="EMBL/GenBank/DDBJ databases">
        <title>Draft Genome Sequence of a Mulberry Tree, Morus notabilis C.K. Schneid.</title>
        <authorList>
            <person name="He N."/>
            <person name="Zhao S."/>
        </authorList>
    </citation>
    <scope>NUCLEOTIDE SEQUENCE</scope>
</reference>
<keyword evidence="3" id="KW-0949">S-adenosyl-L-methionine</keyword>
<dbReference type="eggNOG" id="KOG3178">
    <property type="taxonomic scope" value="Eukaryota"/>
</dbReference>
<dbReference type="GO" id="GO:0009717">
    <property type="term" value="P:isoflavonoid biosynthetic process"/>
    <property type="evidence" value="ECO:0007669"/>
    <property type="project" value="UniProtKB-ARBA"/>
</dbReference>
<dbReference type="InterPro" id="IPR036388">
    <property type="entry name" value="WH-like_DNA-bd_sf"/>
</dbReference>
<gene>
    <name evidence="6" type="ORF">L484_002787</name>
</gene>
<dbReference type="PANTHER" id="PTHR11746">
    <property type="entry name" value="O-METHYLTRANSFERASE"/>
    <property type="match status" value="1"/>
</dbReference>
<sequence length="282" mass="32060">MDYFSEDVMSSSELLQAHSLLWSNSVHIVRNLSLKCVIELGIPDIIHKHGQPITLSKLISALPIHPSKAHCIYRIMRILVHSGFFSALKVNGEEEESLSLTNVSRLLLSDGPASIKMTSFFLFHLLPEVAAPWYSLSTWLQHSDGTTFEHGNGKNFWDCLADEPKHIHLFNEAMANDSQLIAKWILHDWNDEDSVSILKRCREAILRNGKGGKVIVIEMVIENQNTNEITGIQLSYDVMMMGSFFGKERNLVEWEKLFFEAGFSHYKINAKMGARSLIELYP</sequence>